<name>A0ABV9JV77_9BACI</name>
<evidence type="ECO:0008006" key="3">
    <source>
        <dbReference type="Google" id="ProtNLM"/>
    </source>
</evidence>
<gene>
    <name evidence="1" type="ORF">ACFO3P_05610</name>
</gene>
<protein>
    <recommendedName>
        <fullName evidence="3">Spo0E like sporulation regulatory protein</fullName>
    </recommendedName>
</protein>
<evidence type="ECO:0000313" key="1">
    <source>
        <dbReference type="EMBL" id="MFC4661690.1"/>
    </source>
</evidence>
<proteinExistence type="predicted"/>
<accession>A0ABV9JV77</accession>
<comment type="caution">
    <text evidence="1">The sequence shown here is derived from an EMBL/GenBank/DDBJ whole genome shotgun (WGS) entry which is preliminary data.</text>
</comment>
<organism evidence="1 2">
    <name type="scientific">Oceanobacillus aidingensis</name>
    <dbReference type="NCBI Taxonomy" id="645964"/>
    <lineage>
        <taxon>Bacteria</taxon>
        <taxon>Bacillati</taxon>
        <taxon>Bacillota</taxon>
        <taxon>Bacilli</taxon>
        <taxon>Bacillales</taxon>
        <taxon>Bacillaceae</taxon>
        <taxon>Oceanobacillus</taxon>
    </lineage>
</organism>
<dbReference type="RefSeq" id="WP_379542237.1">
    <property type="nucleotide sequence ID" value="NZ_JBHSFT010000008.1"/>
</dbReference>
<sequence>MIRDREIRNGEVGIFLEEMLEIAKKTNQRGVFIELNRILEMLIGHYFMGNNYENDGME</sequence>
<keyword evidence="2" id="KW-1185">Reference proteome</keyword>
<dbReference type="Proteomes" id="UP001595988">
    <property type="component" value="Unassembled WGS sequence"/>
</dbReference>
<evidence type="ECO:0000313" key="2">
    <source>
        <dbReference type="Proteomes" id="UP001595988"/>
    </source>
</evidence>
<dbReference type="EMBL" id="JBHSFT010000008">
    <property type="protein sequence ID" value="MFC4661690.1"/>
    <property type="molecule type" value="Genomic_DNA"/>
</dbReference>
<reference evidence="2" key="1">
    <citation type="journal article" date="2019" name="Int. J. Syst. Evol. Microbiol.">
        <title>The Global Catalogue of Microorganisms (GCM) 10K type strain sequencing project: providing services to taxonomists for standard genome sequencing and annotation.</title>
        <authorList>
            <consortium name="The Broad Institute Genomics Platform"/>
            <consortium name="The Broad Institute Genome Sequencing Center for Infectious Disease"/>
            <person name="Wu L."/>
            <person name="Ma J."/>
        </authorList>
    </citation>
    <scope>NUCLEOTIDE SEQUENCE [LARGE SCALE GENOMIC DNA]</scope>
    <source>
        <strain evidence="2">CCUG 37257</strain>
    </source>
</reference>